<feature type="chain" id="PRO_5004190696" evidence="2">
    <location>
        <begin position="19"/>
        <end position="195"/>
    </location>
</feature>
<dbReference type="KEGG" id="aba:Acid345_4489"/>
<dbReference type="EnsemblBacteria" id="ABF43489">
    <property type="protein sequence ID" value="ABF43489"/>
    <property type="gene ID" value="Acid345_4489"/>
</dbReference>
<feature type="repeat" description="TPR" evidence="1">
    <location>
        <begin position="99"/>
        <end position="132"/>
    </location>
</feature>
<dbReference type="SMART" id="SM00028">
    <property type="entry name" value="TPR"/>
    <property type="match status" value="3"/>
</dbReference>
<feature type="signal peptide" evidence="2">
    <location>
        <begin position="1"/>
        <end position="18"/>
    </location>
</feature>
<protein>
    <submittedName>
        <fullName evidence="3">TPR repeat protein</fullName>
    </submittedName>
</protein>
<dbReference type="Pfam" id="PF13432">
    <property type="entry name" value="TPR_16"/>
    <property type="match status" value="1"/>
</dbReference>
<dbReference type="Proteomes" id="UP000002432">
    <property type="component" value="Chromosome"/>
</dbReference>
<name>Q1II11_KORVE</name>
<evidence type="ECO:0000313" key="3">
    <source>
        <dbReference type="EMBL" id="ABF43489.1"/>
    </source>
</evidence>
<dbReference type="InterPro" id="IPR011990">
    <property type="entry name" value="TPR-like_helical_dom_sf"/>
</dbReference>
<dbReference type="InterPro" id="IPR019734">
    <property type="entry name" value="TPR_rpt"/>
</dbReference>
<sequence length="195" mass="22149">MLLKRALVIVLLAGAAFAQTEKSKKNYDKAMVALDRHNPVAAEKALKEAVEDSPNWALAYLELGHVYALFPKNAQAIESLEKARELDGKDHQLKMADRRDLYTRLGILYGTRKEYGKSIAVLQEGIQNDPDYGGYEYNLACAYSEAGDLDKAISHLKRAWELRGSFQFPDVNKDSSFKRWRNDPRFQEVARNLVI</sequence>
<reference evidence="3 4" key="1">
    <citation type="journal article" date="2009" name="Appl. Environ. Microbiol.">
        <title>Three genomes from the phylum Acidobacteria provide insight into the lifestyles of these microorganisms in soils.</title>
        <authorList>
            <person name="Ward N.L."/>
            <person name="Challacombe J.F."/>
            <person name="Janssen P.H."/>
            <person name="Henrissat B."/>
            <person name="Coutinho P.M."/>
            <person name="Wu M."/>
            <person name="Xie G."/>
            <person name="Haft D.H."/>
            <person name="Sait M."/>
            <person name="Badger J."/>
            <person name="Barabote R.D."/>
            <person name="Bradley B."/>
            <person name="Brettin T.S."/>
            <person name="Brinkac L.M."/>
            <person name="Bruce D."/>
            <person name="Creasy T."/>
            <person name="Daugherty S.C."/>
            <person name="Davidsen T.M."/>
            <person name="DeBoy R.T."/>
            <person name="Detter J.C."/>
            <person name="Dodson R.J."/>
            <person name="Durkin A.S."/>
            <person name="Ganapathy A."/>
            <person name="Gwinn-Giglio M."/>
            <person name="Han C.S."/>
            <person name="Khouri H."/>
            <person name="Kiss H."/>
            <person name="Kothari S.P."/>
            <person name="Madupu R."/>
            <person name="Nelson K.E."/>
            <person name="Nelson W.C."/>
            <person name="Paulsen I."/>
            <person name="Penn K."/>
            <person name="Ren Q."/>
            <person name="Rosovitz M.J."/>
            <person name="Selengut J.D."/>
            <person name="Shrivastava S."/>
            <person name="Sullivan S.A."/>
            <person name="Tapia R."/>
            <person name="Thompson L.S."/>
            <person name="Watkins K.L."/>
            <person name="Yang Q."/>
            <person name="Yu C."/>
            <person name="Zafar N."/>
            <person name="Zhou L."/>
            <person name="Kuske C.R."/>
        </authorList>
    </citation>
    <scope>NUCLEOTIDE SEQUENCE [LARGE SCALE GENOMIC DNA]</scope>
    <source>
        <strain evidence="3 4">Ellin345</strain>
    </source>
</reference>
<proteinExistence type="predicted"/>
<dbReference type="HOGENOM" id="CLU_1394751_0_0_0"/>
<dbReference type="NCBIfam" id="NF047558">
    <property type="entry name" value="TPR_END_plus"/>
    <property type="match status" value="1"/>
</dbReference>
<dbReference type="Gene3D" id="1.25.40.10">
    <property type="entry name" value="Tetratricopeptide repeat domain"/>
    <property type="match status" value="1"/>
</dbReference>
<dbReference type="PROSITE" id="PS50005">
    <property type="entry name" value="TPR"/>
    <property type="match status" value="2"/>
</dbReference>
<dbReference type="eggNOG" id="COG4783">
    <property type="taxonomic scope" value="Bacteria"/>
</dbReference>
<dbReference type="EMBL" id="CP000360">
    <property type="protein sequence ID" value="ABF43489.1"/>
    <property type="molecule type" value="Genomic_DNA"/>
</dbReference>
<evidence type="ECO:0000256" key="1">
    <source>
        <dbReference type="PROSITE-ProRule" id="PRU00339"/>
    </source>
</evidence>
<organism evidence="3 4">
    <name type="scientific">Koribacter versatilis (strain Ellin345)</name>
    <dbReference type="NCBI Taxonomy" id="204669"/>
    <lineage>
        <taxon>Bacteria</taxon>
        <taxon>Pseudomonadati</taxon>
        <taxon>Acidobacteriota</taxon>
        <taxon>Terriglobia</taxon>
        <taxon>Terriglobales</taxon>
        <taxon>Candidatus Korobacteraceae</taxon>
        <taxon>Candidatus Korobacter</taxon>
    </lineage>
</organism>
<dbReference type="Pfam" id="PF13181">
    <property type="entry name" value="TPR_8"/>
    <property type="match status" value="2"/>
</dbReference>
<feature type="repeat" description="TPR" evidence="1">
    <location>
        <begin position="57"/>
        <end position="90"/>
    </location>
</feature>
<evidence type="ECO:0000313" key="4">
    <source>
        <dbReference type="Proteomes" id="UP000002432"/>
    </source>
</evidence>
<dbReference type="SUPFAM" id="SSF48452">
    <property type="entry name" value="TPR-like"/>
    <property type="match status" value="1"/>
</dbReference>
<keyword evidence="2" id="KW-0732">Signal</keyword>
<dbReference type="STRING" id="204669.Acid345_4489"/>
<gene>
    <name evidence="3" type="ordered locus">Acid345_4489</name>
</gene>
<accession>Q1II11</accession>
<keyword evidence="1" id="KW-0802">TPR repeat</keyword>
<dbReference type="AlphaFoldDB" id="Q1II11"/>
<keyword evidence="4" id="KW-1185">Reference proteome</keyword>
<dbReference type="RefSeq" id="WP_011525286.1">
    <property type="nucleotide sequence ID" value="NC_008009.1"/>
</dbReference>
<evidence type="ECO:0000256" key="2">
    <source>
        <dbReference type="SAM" id="SignalP"/>
    </source>
</evidence>
<dbReference type="OrthoDB" id="174931at2"/>